<dbReference type="CDD" id="cd01043">
    <property type="entry name" value="DPS"/>
    <property type="match status" value="1"/>
</dbReference>
<accession>A0A2N1J281</accession>
<gene>
    <name evidence="5" type="ORF">CP960_08690</name>
</gene>
<dbReference type="InterPro" id="IPR012347">
    <property type="entry name" value="Ferritin-like"/>
</dbReference>
<dbReference type="GO" id="GO:0005737">
    <property type="term" value="C:cytoplasm"/>
    <property type="evidence" value="ECO:0007669"/>
    <property type="project" value="UniProtKB-SubCell"/>
</dbReference>
<dbReference type="EMBL" id="NXIF01000032">
    <property type="protein sequence ID" value="PKI80614.1"/>
    <property type="molecule type" value="Genomic_DNA"/>
</dbReference>
<dbReference type="Gene3D" id="1.20.1260.10">
    <property type="match status" value="1"/>
</dbReference>
<dbReference type="GO" id="GO:0008199">
    <property type="term" value="F:ferric iron binding"/>
    <property type="evidence" value="ECO:0007669"/>
    <property type="project" value="InterPro"/>
</dbReference>
<comment type="caution">
    <text evidence="5">The sequence shown here is derived from an EMBL/GenBank/DDBJ whole genome shotgun (WGS) entry which is preliminary data.</text>
</comment>
<dbReference type="SUPFAM" id="SSF47240">
    <property type="entry name" value="Ferritin-like"/>
    <property type="match status" value="1"/>
</dbReference>
<comment type="similarity">
    <text evidence="2 3">Belongs to the Dps family.</text>
</comment>
<dbReference type="RefSeq" id="WP_101185024.1">
    <property type="nucleotide sequence ID" value="NZ_CP031218.1"/>
</dbReference>
<dbReference type="OrthoDB" id="9797687at2"/>
<keyword evidence="6" id="KW-1185">Reference proteome</keyword>
<dbReference type="PRINTS" id="PR01346">
    <property type="entry name" value="HELNAPAPROT"/>
</dbReference>
<dbReference type="PANTHER" id="PTHR42932">
    <property type="entry name" value="GENERAL STRESS PROTEIN 20U"/>
    <property type="match status" value="1"/>
</dbReference>
<dbReference type="PIRSF" id="PIRSF005900">
    <property type="entry name" value="Dps"/>
    <property type="match status" value="1"/>
</dbReference>
<dbReference type="KEGG" id="ahs:AHALO_1768"/>
<evidence type="ECO:0000256" key="2">
    <source>
        <dbReference type="ARBA" id="ARBA00009497"/>
    </source>
</evidence>
<dbReference type="InterPro" id="IPR009078">
    <property type="entry name" value="Ferritin-like_SF"/>
</dbReference>
<sequence>MKKVLKQLKLIQGSSLVMYTKLHNYHWNIKGLQFFPIHEMTEKMYGEFSTIYDDAAERLLQLNEKPLILINEITDNTFIKEDKKTDFDAKYVLSNILEDFEKFLKEFKKLSEVADENNDNTTVAFADDNIAHLEKNIWMIKSSLA</sequence>
<evidence type="ECO:0000256" key="3">
    <source>
        <dbReference type="RuleBase" id="RU003875"/>
    </source>
</evidence>
<dbReference type="InterPro" id="IPR002177">
    <property type="entry name" value="DPS_DNA-bd"/>
</dbReference>
<dbReference type="Pfam" id="PF00210">
    <property type="entry name" value="Ferritin"/>
    <property type="match status" value="1"/>
</dbReference>
<organism evidence="5 6">
    <name type="scientific">Malaciobacter halophilus</name>
    <dbReference type="NCBI Taxonomy" id="197482"/>
    <lineage>
        <taxon>Bacteria</taxon>
        <taxon>Pseudomonadati</taxon>
        <taxon>Campylobacterota</taxon>
        <taxon>Epsilonproteobacteria</taxon>
        <taxon>Campylobacterales</taxon>
        <taxon>Arcobacteraceae</taxon>
        <taxon>Malaciobacter</taxon>
    </lineage>
</organism>
<name>A0A2N1J281_9BACT</name>
<proteinExistence type="inferred from homology"/>
<feature type="domain" description="Ferritin/DPS" evidence="4">
    <location>
        <begin position="6"/>
        <end position="144"/>
    </location>
</feature>
<evidence type="ECO:0000259" key="4">
    <source>
        <dbReference type="Pfam" id="PF00210"/>
    </source>
</evidence>
<evidence type="ECO:0000256" key="1">
    <source>
        <dbReference type="ARBA" id="ARBA00004496"/>
    </source>
</evidence>
<dbReference type="Proteomes" id="UP000233248">
    <property type="component" value="Unassembled WGS sequence"/>
</dbReference>
<evidence type="ECO:0000313" key="6">
    <source>
        <dbReference type="Proteomes" id="UP000233248"/>
    </source>
</evidence>
<reference evidence="5 6" key="1">
    <citation type="submission" date="2017-09" db="EMBL/GenBank/DDBJ databases">
        <title>Genomics of the genus Arcobacter.</title>
        <authorList>
            <person name="Perez-Cataluna A."/>
            <person name="Figueras M.J."/>
            <person name="Salas-Masso N."/>
        </authorList>
    </citation>
    <scope>NUCLEOTIDE SEQUENCE [LARGE SCALE GENOMIC DNA]</scope>
    <source>
        <strain evidence="5 6">DSM 18005</strain>
    </source>
</reference>
<dbReference type="AlphaFoldDB" id="A0A2N1J281"/>
<evidence type="ECO:0000313" key="5">
    <source>
        <dbReference type="EMBL" id="PKI80614.1"/>
    </source>
</evidence>
<dbReference type="InterPro" id="IPR008331">
    <property type="entry name" value="Ferritin_DPS_dom"/>
</dbReference>
<dbReference type="PANTHER" id="PTHR42932:SF1">
    <property type="entry name" value="GENERAL STRESS PROTEIN 20U"/>
    <property type="match status" value="1"/>
</dbReference>
<protein>
    <submittedName>
        <fullName evidence="5">DNA starvation/stationary phase protection protein</fullName>
    </submittedName>
</protein>
<comment type="subcellular location">
    <subcellularLocation>
        <location evidence="1">Cytoplasm</location>
    </subcellularLocation>
</comment>